<sequence>MNSNASLRLEDFIQAVQSQLDNAQAAMAIKARNLNLPLTFAIKDVNLDLRAHVEFVESEVWIRPAGPGDTDSSTFHLVFTTITRPAIEENAIALSEDSKDQPLDALGDELSAEDRKRLEWAGVRTVRQFRQAEQRDMVHAIGRVTNLSVDRLRRALDRASAPSVERVEPVAPATDALPDASPLLRVVGRNLVNGGHAPLVRIGNRPVAVLQSADDELLLAPGHDQWAGELAVSPTSRHAAAMAFDLSAFAPPPAPAARPMTLAAVPGQEETRP</sequence>
<accession>A0A2S8IQM3</accession>
<dbReference type="EMBL" id="PUIQ01000021">
    <property type="protein sequence ID" value="PQP17053.1"/>
    <property type="molecule type" value="Genomic_DNA"/>
</dbReference>
<name>A0A2S8IQM3_BURCE</name>
<protein>
    <submittedName>
        <fullName evidence="1">Uncharacterized protein</fullName>
    </submittedName>
</protein>
<evidence type="ECO:0000313" key="1">
    <source>
        <dbReference type="EMBL" id="PQP17053.1"/>
    </source>
</evidence>
<dbReference type="Proteomes" id="UP000238206">
    <property type="component" value="Unassembled WGS sequence"/>
</dbReference>
<dbReference type="AlphaFoldDB" id="A0A2S8IQM3"/>
<evidence type="ECO:0000313" key="2">
    <source>
        <dbReference type="Proteomes" id="UP000238206"/>
    </source>
</evidence>
<gene>
    <name evidence="1" type="ORF">C5615_17895</name>
</gene>
<comment type="caution">
    <text evidence="1">The sequence shown here is derived from an EMBL/GenBank/DDBJ whole genome shotgun (WGS) entry which is preliminary data.</text>
</comment>
<proteinExistence type="predicted"/>
<reference evidence="1 2" key="1">
    <citation type="submission" date="2018-02" db="EMBL/GenBank/DDBJ databases">
        <title>Draft genome sequencing of Burkholderia cepacia Y14-15.</title>
        <authorList>
            <person name="Zheng B.-X."/>
        </authorList>
    </citation>
    <scope>NUCLEOTIDE SEQUENCE [LARGE SCALE GENOMIC DNA]</scope>
    <source>
        <strain evidence="1 2">Y14-15</strain>
    </source>
</reference>
<organism evidence="1 2">
    <name type="scientific">Burkholderia cepacia</name>
    <name type="common">Pseudomonas cepacia</name>
    <dbReference type="NCBI Taxonomy" id="292"/>
    <lineage>
        <taxon>Bacteria</taxon>
        <taxon>Pseudomonadati</taxon>
        <taxon>Pseudomonadota</taxon>
        <taxon>Betaproteobacteria</taxon>
        <taxon>Burkholderiales</taxon>
        <taxon>Burkholderiaceae</taxon>
        <taxon>Burkholderia</taxon>
        <taxon>Burkholderia cepacia complex</taxon>
    </lineage>
</organism>